<evidence type="ECO:0000313" key="1">
    <source>
        <dbReference type="EMBL" id="TYK47230.1"/>
    </source>
</evidence>
<evidence type="ECO:0000313" key="2">
    <source>
        <dbReference type="Proteomes" id="UP000323505"/>
    </source>
</evidence>
<dbReference type="InterPro" id="IPR025649">
    <property type="entry name" value="DUF4360"/>
</dbReference>
<protein>
    <submittedName>
        <fullName evidence="1">DUF4360 domain-containing protein</fullName>
    </submittedName>
</protein>
<organism evidence="1 2">
    <name type="scientific">Actinomadura decatromicini</name>
    <dbReference type="NCBI Taxonomy" id="2604572"/>
    <lineage>
        <taxon>Bacteria</taxon>
        <taxon>Bacillati</taxon>
        <taxon>Actinomycetota</taxon>
        <taxon>Actinomycetes</taxon>
        <taxon>Streptosporangiales</taxon>
        <taxon>Thermomonosporaceae</taxon>
        <taxon>Actinomadura</taxon>
    </lineage>
</organism>
<dbReference type="Proteomes" id="UP000323505">
    <property type="component" value="Unassembled WGS sequence"/>
</dbReference>
<dbReference type="PANTHER" id="PTHR38847">
    <property type="match status" value="1"/>
</dbReference>
<accession>A0A5D3FHB6</accession>
<comment type="caution">
    <text evidence="1">The sequence shown here is derived from an EMBL/GenBank/DDBJ whole genome shotgun (WGS) entry which is preliminary data.</text>
</comment>
<dbReference type="Pfam" id="PF14273">
    <property type="entry name" value="DUF4360"/>
    <property type="match status" value="1"/>
</dbReference>
<proteinExistence type="predicted"/>
<dbReference type="PANTHER" id="PTHR38847:SF1">
    <property type="entry name" value="PSEUDOURIDINE SYNTHASE RSUA_RLUA-LIKE DOMAIN-CONTAINING PROTEIN"/>
    <property type="match status" value="1"/>
</dbReference>
<reference evidence="1 2" key="1">
    <citation type="submission" date="2019-08" db="EMBL/GenBank/DDBJ databases">
        <title>Actinomadura sp. nov. CYP1-5 isolated from mountain soil.</title>
        <authorList>
            <person name="Songsumanus A."/>
            <person name="Kuncharoen N."/>
            <person name="Kudo T."/>
            <person name="Yuki M."/>
            <person name="Igarashi Y."/>
            <person name="Tanasupawat S."/>
        </authorList>
    </citation>
    <scope>NUCLEOTIDE SEQUENCE [LARGE SCALE GENOMIC DNA]</scope>
    <source>
        <strain evidence="1 2">CYP1-5</strain>
    </source>
</reference>
<keyword evidence="2" id="KW-1185">Reference proteome</keyword>
<dbReference type="EMBL" id="VSRQ01000005">
    <property type="protein sequence ID" value="TYK47230.1"/>
    <property type="molecule type" value="Genomic_DNA"/>
</dbReference>
<dbReference type="AlphaFoldDB" id="A0A5D3FHB6"/>
<name>A0A5D3FHB6_9ACTN</name>
<gene>
    <name evidence="1" type="ORF">FXF68_25900</name>
</gene>
<sequence>MEKWPLTPFRDGFTLAVNRTRSLLTFRPSRSPALTEKAAGVRGGGRCGFPATSIPETPMAPAKRKAIALFGAVVATSALAVPAASASPPPPGGVTIEIANVSNPKSCPPPAVAVADPLTAFSVTYSGLEAVAGGDSAPADRLKRCQLNLRIHVPSTYTYGFERIDYRGSAHLQTDVQGTVKARVYFQGMSSQWPQPTLSLKGPYSSNWQAVAQVPPEQVVYKPCGEERSLLLDNELAVDLGNSDPSKTSFISMDSPDGSVKSIYHVVWKTCP</sequence>